<organism evidence="6 7">
    <name type="scientific">Blattabacterium punctulatus CPU2</name>
    <dbReference type="NCBI Taxonomy" id="1457032"/>
    <lineage>
        <taxon>Bacteria</taxon>
        <taxon>Pseudomonadati</taxon>
        <taxon>Bacteroidota</taxon>
        <taxon>Flavobacteriia</taxon>
        <taxon>Flavobacteriales</taxon>
        <taxon>Blattabacteriaceae</taxon>
        <taxon>Blattabacterium</taxon>
    </lineage>
</organism>
<dbReference type="RefSeq" id="WP_110548659.1">
    <property type="nucleotide sequence ID" value="NZ_AP014610.1"/>
</dbReference>
<comment type="similarity">
    <text evidence="1">Belongs to the universal ribosomal protein uL29 family.</text>
</comment>
<evidence type="ECO:0000313" key="6">
    <source>
        <dbReference type="EMBL" id="BBA17860.1"/>
    </source>
</evidence>
<dbReference type="GeneID" id="66556701"/>
<gene>
    <name evidence="6" type="primary">rpmC</name>
    <name evidence="6" type="ORF">CPU2_368</name>
</gene>
<sequence length="66" mass="8129">MKKYSEIQILSINDIKINIKIQKKNYQKMKFDQVLNFKKKFVKIRILRRYIAKLKTELNKKINDNK</sequence>
<evidence type="ECO:0000313" key="7">
    <source>
        <dbReference type="Proteomes" id="UP000262607"/>
    </source>
</evidence>
<keyword evidence="3" id="KW-0687">Ribonucleoprotein</keyword>
<evidence type="ECO:0000256" key="2">
    <source>
        <dbReference type="ARBA" id="ARBA00022980"/>
    </source>
</evidence>
<dbReference type="Gene3D" id="1.10.287.310">
    <property type="match status" value="1"/>
</dbReference>
<protein>
    <recommendedName>
        <fullName evidence="4">Large ribosomal subunit protein uL29</fullName>
    </recommendedName>
    <alternativeName>
        <fullName evidence="5">50S ribosomal protein L29</fullName>
    </alternativeName>
</protein>
<keyword evidence="2 6" id="KW-0689">Ribosomal protein</keyword>
<dbReference type="Pfam" id="PF00831">
    <property type="entry name" value="Ribosomal_L29"/>
    <property type="match status" value="1"/>
</dbReference>
<evidence type="ECO:0000256" key="5">
    <source>
        <dbReference type="ARBA" id="ARBA00035476"/>
    </source>
</evidence>
<dbReference type="InterPro" id="IPR001854">
    <property type="entry name" value="Ribosomal_uL29"/>
</dbReference>
<proteinExistence type="inferred from homology"/>
<evidence type="ECO:0000256" key="4">
    <source>
        <dbReference type="ARBA" id="ARBA00035204"/>
    </source>
</evidence>
<dbReference type="GO" id="GO:0005840">
    <property type="term" value="C:ribosome"/>
    <property type="evidence" value="ECO:0007669"/>
    <property type="project" value="UniProtKB-KW"/>
</dbReference>
<dbReference type="GO" id="GO:0006412">
    <property type="term" value="P:translation"/>
    <property type="evidence" value="ECO:0007669"/>
    <property type="project" value="InterPro"/>
</dbReference>
<dbReference type="Proteomes" id="UP000262607">
    <property type="component" value="Chromosome"/>
</dbReference>
<reference evidence="6 7" key="1">
    <citation type="submission" date="2014-06" db="EMBL/GenBank/DDBJ databases">
        <title>Genome sequence of the intracellular symbiont Blattabacterium cuenoti, strain CPU2 from the wood feeding cockroach Cryptocercus punctulatus.</title>
        <authorList>
            <person name="Kinjo Y."/>
            <person name="Ohkuma M."/>
            <person name="Tokuda G."/>
        </authorList>
    </citation>
    <scope>NUCLEOTIDE SEQUENCE [LARGE SCALE GENOMIC DNA]</scope>
    <source>
        <strain evidence="6 7">CPU2</strain>
    </source>
</reference>
<dbReference type="SUPFAM" id="SSF46561">
    <property type="entry name" value="Ribosomal protein L29 (L29p)"/>
    <property type="match status" value="1"/>
</dbReference>
<dbReference type="GO" id="GO:0003735">
    <property type="term" value="F:structural constituent of ribosome"/>
    <property type="evidence" value="ECO:0007669"/>
    <property type="project" value="InterPro"/>
</dbReference>
<dbReference type="EMBL" id="AP014610">
    <property type="protein sequence ID" value="BBA17860.1"/>
    <property type="molecule type" value="Genomic_DNA"/>
</dbReference>
<dbReference type="GO" id="GO:1990904">
    <property type="term" value="C:ribonucleoprotein complex"/>
    <property type="evidence" value="ECO:0007669"/>
    <property type="project" value="UniProtKB-KW"/>
</dbReference>
<evidence type="ECO:0000256" key="1">
    <source>
        <dbReference type="ARBA" id="ARBA00009254"/>
    </source>
</evidence>
<evidence type="ECO:0000256" key="3">
    <source>
        <dbReference type="ARBA" id="ARBA00023274"/>
    </source>
</evidence>
<name>A0AAD1FRD3_9FLAO</name>
<dbReference type="InterPro" id="IPR036049">
    <property type="entry name" value="Ribosomal_uL29_sf"/>
</dbReference>
<dbReference type="AlphaFoldDB" id="A0AAD1FRD3"/>
<accession>A0AAD1FRD3</accession>